<dbReference type="VEuPathDB" id="CryptoDB:Chro.60357"/>
<evidence type="ECO:0000313" key="2">
    <source>
        <dbReference type="EMBL" id="CUV06734.1"/>
    </source>
</evidence>
<evidence type="ECO:0000256" key="1">
    <source>
        <dbReference type="SAM" id="Phobius"/>
    </source>
</evidence>
<feature type="transmembrane region" description="Helical" evidence="1">
    <location>
        <begin position="1333"/>
        <end position="1353"/>
    </location>
</feature>
<keyword evidence="1" id="KW-0812">Transmembrane</keyword>
<proteinExistence type="predicted"/>
<name>A0A0S4TH07_CRYHO</name>
<protein>
    <submittedName>
        <fullName evidence="2">Uncharacterized protein</fullName>
    </submittedName>
</protein>
<dbReference type="VEuPathDB" id="CryptoDB:CHUDEA6_3090"/>
<accession>A0A0S4TH07</accession>
<dbReference type="OrthoDB" id="5945655at2759"/>
<gene>
    <name evidence="2" type="ORF">CHUDEA6_3090</name>
</gene>
<dbReference type="VEuPathDB" id="CryptoDB:GY17_00000319"/>
<keyword evidence="1" id="KW-0472">Membrane</keyword>
<sequence>MNPNCSILGNVLYNDSSVLKTITGKFFPFNKNRQSLDISTLKYNELTVFSEFIPSNNEELASITVKLEDTCVDFWKYSIQESQFDLILVLDCSQNLHLFSLKSVSIPHSKHDCPYISYKIPNSFSAFPTSNNTIIKAHNIKENEPNIFSNQLLIKNEFSISLSKNKTIPKINFIRPYEYSKKFVNSFPIIFEKLIPEYCIAIDNDTGYIIVCISSYSFLIVPSLKVNKNGIIEQLELKIQTDNLFHFDSLKYKLECISFSKTCKNYTKIQPIVFCLFSDLKNQILYGKTFFFDWNNLLKNQINPRDNYQKPISETNLIPLINSSSTSFSPQIYHMRIFCTHIPVIHMKSIHVSVGRSINDKSIPVLACASTCGYKSGFINSGCICRFRNLLLIFNYEKNELKLILCELDAEEFNEEILTVNLNEYYQEKIYIDLRDVVIIEENVNEQRIKFLISSKCMEMFILNLQFQDNKMKEFDIIKLQINSPSFELSDISSISPYLYYNEECLIVKSIIVSSTFGVIKMITFPNFKQKFIFAPKTLEILKMEKAIMAPNYFDNKFILAAKRYQCYFDQIKGGYYFQYDFVLRYIFLNSLKISTIAQFDSLKKGVFEIFIIPIEKNRYLVVYSKFLESQIDLLIKQESIPENKYYLKKIQISGFLITGHSTILCVKICHNLMLQVTESRILLYQGISEQVKAFENQNHIDHFQPNIKDLWEYPDLIMYAKMADDNHLMIITQGHKLIQLKIESFQLFHFDIKDELTYIPIISSFESKKLILNNSSHVILTLIGDPHGQIFANLSLIQNPLKNIKSSFNLNNFLDSEVGMITSIEFDNNFHDNIYITTSFGFLCIFSLIQFTQDLFQEKFQTNQTKYKKIIINLKSHISCQEVFNLKVIGTQRKYIFNNNQIWKNRIILGSMTDYLYTELLETNEKVLKILHIKRLKFPIYSIITQFTENYQDYDHLYFLSLQGHENQHIKLVNVELNKLQSCDKVLPLKSTRHKVENMIYLKENSWIVINIENWSPGSHSNKCPTRITSQLFLFDSDANLCGSKTYSINDNDSNFEENFRFKIFPNNGKDSFFQVFNRGENQNFIPNTIFQLISVHSNSTNTHKFHKDPFIVSGSYSFQGVESGLIYRSPSDHKKFFFFLVEKNFDADKALELVSTRVISCLDISKIKRNYDSINTDITTYSQSIDHIIAFGNKLKLKVAEFSISFPNMLIHNVTFQNHARIIGIDLLESISDLSKKQLIFHRIYFDLGTYPDRKLTQVKYQDNFDHFYHLDFPILDNKIIKDKQIQIYKGVSNQISLLRYENSLNQDSKLFFIGLQIILNYMYKRRNNEIISAFPAIITNLLFGIFDIVFSNKIKINSTKSISSNSGAFFSKKKVNKLDKKQFENGIINTKISLYQISYLYFQVCSKCIKWKVLMVLIVWYNLITTFKNNQDLEFISIRKLICPLFQDWVLELEREVTIHFETIMDHSSLIENFFNSEYHFQQYQELLFSEFIEE</sequence>
<dbReference type="VEuPathDB" id="CryptoDB:ChTU502y2012_415g0030"/>
<dbReference type="Proteomes" id="UP000199752">
    <property type="component" value="Chromosome 6"/>
</dbReference>
<organism evidence="2">
    <name type="scientific">Cryptosporidium hominis</name>
    <dbReference type="NCBI Taxonomy" id="237895"/>
    <lineage>
        <taxon>Eukaryota</taxon>
        <taxon>Sar</taxon>
        <taxon>Alveolata</taxon>
        <taxon>Apicomplexa</taxon>
        <taxon>Conoidasida</taxon>
        <taxon>Coccidia</taxon>
        <taxon>Eucoccidiorida</taxon>
        <taxon>Eimeriorina</taxon>
        <taxon>Cryptosporidiidae</taxon>
        <taxon>Cryptosporidium</taxon>
    </lineage>
</organism>
<dbReference type="EMBL" id="LN877952">
    <property type="protein sequence ID" value="CUV06734.1"/>
    <property type="molecule type" value="Genomic_DNA"/>
</dbReference>
<reference evidence="2" key="1">
    <citation type="submission" date="2015-08" db="EMBL/GenBank/DDBJ databases">
        <authorList>
            <person name="Babu N.S."/>
            <person name="Beckwith C.J."/>
            <person name="Beseler K.G."/>
            <person name="Brison A."/>
            <person name="Carone J.V."/>
            <person name="Caskin T.P."/>
            <person name="Diamond M."/>
            <person name="Durham M.E."/>
            <person name="Foxe J.M."/>
            <person name="Go M."/>
            <person name="Henderson B.A."/>
            <person name="Jones I.B."/>
            <person name="McGettigan J.A."/>
            <person name="Micheletti S.J."/>
            <person name="Nasrallah M.E."/>
            <person name="Ortiz D."/>
            <person name="Piller C.R."/>
            <person name="Privatt S.R."/>
            <person name="Schneider S.L."/>
            <person name="Sharp S."/>
            <person name="Smith T.C."/>
            <person name="Stanton J.D."/>
            <person name="Ullery H.E."/>
            <person name="Wilson R.J."/>
            <person name="Serrano M.G."/>
            <person name="Buck G."/>
            <person name="Lee V."/>
            <person name="Wang Y."/>
            <person name="Carvalho R."/>
            <person name="Voegtly L."/>
            <person name="Shi R."/>
            <person name="Duckworth R."/>
            <person name="Johnson A."/>
            <person name="Loviza R."/>
            <person name="Walstead R."/>
            <person name="Shah Z."/>
            <person name="Kiflezghi M."/>
            <person name="Wade K."/>
            <person name="Ball S.L."/>
            <person name="Bradley K.W."/>
            <person name="Asai D.J."/>
            <person name="Bowman C.A."/>
            <person name="Russell D.A."/>
            <person name="Pope W.H."/>
            <person name="Jacobs-Sera D."/>
            <person name="Hendrix R.W."/>
            <person name="Hatfull G.F."/>
        </authorList>
    </citation>
    <scope>NUCLEOTIDE SEQUENCE [LARGE SCALE GENOMIC DNA]</scope>
</reference>
<keyword evidence="1" id="KW-1133">Transmembrane helix</keyword>